<comment type="caution">
    <text evidence="10">The sequence shown here is derived from an EMBL/GenBank/DDBJ whole genome shotgun (WGS) entry which is preliminary data.</text>
</comment>
<sequence>MCRYRAGVLVLLTLLILATTGCWDRVEIEERGFVVGAGIDIAEEEQAEKGKYLLTFQFVVPSGLQSKESGGKGGSKGEAYFNLTSAGNTMFTAARNMSYRTSRSPYLQHNRLILISEELALRGEFVKTLDLFLRDHEMRRATKVMVAEGKASELLEVKPKNEKIPIMYFESTAENPPKSARIYPPTNIGDVQSFILSKTSFALPKLSKLDDEVSVSGSAVFDGASQRLKGFLNDRETSGLNFLRGTAQEGVLEFKMNDDFLAYEIKGLKRKIRADVSDLEHIRFTLFLDMEGNIGETQERINLLKQYEVSEIEQKAADELFKLTTSTIERVQQKFRVDVIGLGDYLKQQHYSVWKKIKDNWDRGDNIFAQSDIVVEARAEVRIFGSTVETNN</sequence>
<dbReference type="InterPro" id="IPR046953">
    <property type="entry name" value="Spore_GerAC-like_C"/>
</dbReference>
<feature type="domain" description="Spore germination protein N-terminal" evidence="9">
    <location>
        <begin position="24"/>
        <end position="207"/>
    </location>
</feature>
<evidence type="ECO:0000256" key="6">
    <source>
        <dbReference type="ARBA" id="ARBA00023139"/>
    </source>
</evidence>
<comment type="subcellular location">
    <subcellularLocation>
        <location evidence="1">Membrane</location>
        <topology evidence="1">Lipid-anchor</topology>
    </subcellularLocation>
</comment>
<organism evidence="10 11">
    <name type="scientific">Paenibacillus rhizolycopersici</name>
    <dbReference type="NCBI Taxonomy" id="2780073"/>
    <lineage>
        <taxon>Bacteria</taxon>
        <taxon>Bacillati</taxon>
        <taxon>Bacillota</taxon>
        <taxon>Bacilli</taxon>
        <taxon>Bacillales</taxon>
        <taxon>Paenibacillaceae</taxon>
        <taxon>Paenibacillus</taxon>
    </lineage>
</organism>
<dbReference type="PANTHER" id="PTHR35789:SF1">
    <property type="entry name" value="SPORE GERMINATION PROTEIN B3"/>
    <property type="match status" value="1"/>
</dbReference>
<evidence type="ECO:0000313" key="11">
    <source>
        <dbReference type="Proteomes" id="UP001516620"/>
    </source>
</evidence>
<evidence type="ECO:0000259" key="8">
    <source>
        <dbReference type="Pfam" id="PF05504"/>
    </source>
</evidence>
<dbReference type="InterPro" id="IPR057336">
    <property type="entry name" value="GerAC_N"/>
</dbReference>
<gene>
    <name evidence="10" type="ORF">IM700_013400</name>
</gene>
<evidence type="ECO:0000256" key="1">
    <source>
        <dbReference type="ARBA" id="ARBA00004635"/>
    </source>
</evidence>
<name>A0ABS2H9F6_9BACL</name>
<keyword evidence="6" id="KW-0564">Palmitate</keyword>
<dbReference type="EMBL" id="JADCNN020000011">
    <property type="protein sequence ID" value="MBM6996644.1"/>
    <property type="molecule type" value="Genomic_DNA"/>
</dbReference>
<keyword evidence="4" id="KW-0732">Signal</keyword>
<reference evidence="10 11" key="1">
    <citation type="submission" date="2021-01" db="EMBL/GenBank/DDBJ databases">
        <title>Paenibacillus sp.nov. isolated from the rhizosphere soil of tomato plant.</title>
        <authorList>
            <person name="Thin K.K."/>
            <person name="Zhang X."/>
            <person name="He S."/>
        </authorList>
    </citation>
    <scope>NUCLEOTIDE SEQUENCE [LARGE SCALE GENOMIC DNA]</scope>
    <source>
        <strain evidence="10 11">DXFW5</strain>
    </source>
</reference>
<dbReference type="Pfam" id="PF05504">
    <property type="entry name" value="Spore_GerAC"/>
    <property type="match status" value="1"/>
</dbReference>
<keyword evidence="11" id="KW-1185">Reference proteome</keyword>
<proteinExistence type="inferred from homology"/>
<dbReference type="PANTHER" id="PTHR35789">
    <property type="entry name" value="SPORE GERMINATION PROTEIN B3"/>
    <property type="match status" value="1"/>
</dbReference>
<evidence type="ECO:0000256" key="5">
    <source>
        <dbReference type="ARBA" id="ARBA00023136"/>
    </source>
</evidence>
<evidence type="ECO:0000256" key="7">
    <source>
        <dbReference type="ARBA" id="ARBA00023288"/>
    </source>
</evidence>
<dbReference type="InterPro" id="IPR038501">
    <property type="entry name" value="Spore_GerAC_C_sf"/>
</dbReference>
<dbReference type="InterPro" id="IPR008844">
    <property type="entry name" value="Spore_GerAC-like"/>
</dbReference>
<keyword evidence="5" id="KW-0472">Membrane</keyword>
<keyword evidence="7" id="KW-0449">Lipoprotein</keyword>
<feature type="domain" description="Spore germination GerAC-like C-terminal" evidence="8">
    <location>
        <begin position="216"/>
        <end position="385"/>
    </location>
</feature>
<evidence type="ECO:0000256" key="4">
    <source>
        <dbReference type="ARBA" id="ARBA00022729"/>
    </source>
</evidence>
<comment type="similarity">
    <text evidence="2">Belongs to the GerABKC lipoprotein family.</text>
</comment>
<evidence type="ECO:0000259" key="9">
    <source>
        <dbReference type="Pfam" id="PF25198"/>
    </source>
</evidence>
<accession>A0ABS2H9F6</accession>
<dbReference type="Pfam" id="PF25198">
    <property type="entry name" value="Spore_GerAC_N"/>
    <property type="match status" value="1"/>
</dbReference>
<dbReference type="Proteomes" id="UP001516620">
    <property type="component" value="Unassembled WGS sequence"/>
</dbReference>
<evidence type="ECO:0000313" key="10">
    <source>
        <dbReference type="EMBL" id="MBM6996644.1"/>
    </source>
</evidence>
<keyword evidence="3" id="KW-0309">Germination</keyword>
<evidence type="ECO:0000256" key="2">
    <source>
        <dbReference type="ARBA" id="ARBA00007886"/>
    </source>
</evidence>
<dbReference type="Gene3D" id="6.20.190.10">
    <property type="entry name" value="Nutrient germinant receptor protein C, domain 1"/>
    <property type="match status" value="1"/>
</dbReference>
<dbReference type="NCBIfam" id="TIGR02887">
    <property type="entry name" value="spore_ger_x_C"/>
    <property type="match status" value="1"/>
</dbReference>
<dbReference type="Gene3D" id="3.30.300.210">
    <property type="entry name" value="Nutrient germinant receptor protein C, domain 3"/>
    <property type="match status" value="1"/>
</dbReference>
<protein>
    <submittedName>
        <fullName evidence="10">Ger(X)C family spore germination protein</fullName>
    </submittedName>
</protein>
<dbReference type="RefSeq" id="WP_193416076.1">
    <property type="nucleotide sequence ID" value="NZ_JADCNN020000011.1"/>
</dbReference>
<evidence type="ECO:0000256" key="3">
    <source>
        <dbReference type="ARBA" id="ARBA00022544"/>
    </source>
</evidence>
<dbReference type="PROSITE" id="PS51257">
    <property type="entry name" value="PROKAR_LIPOPROTEIN"/>
    <property type="match status" value="1"/>
</dbReference>